<dbReference type="InterPro" id="IPR042197">
    <property type="entry name" value="Apaf_helical"/>
</dbReference>
<feature type="region of interest" description="Disordered" evidence="7">
    <location>
        <begin position="1115"/>
        <end position="1143"/>
    </location>
</feature>
<evidence type="ECO:0000256" key="4">
    <source>
        <dbReference type="ARBA" id="ARBA00022821"/>
    </source>
</evidence>
<evidence type="ECO:0000256" key="7">
    <source>
        <dbReference type="SAM" id="MobiDB-lite"/>
    </source>
</evidence>
<keyword evidence="1" id="KW-0433">Leucine-rich repeat</keyword>
<evidence type="ECO:0000259" key="8">
    <source>
        <dbReference type="PROSITE" id="PS50104"/>
    </source>
</evidence>
<dbReference type="GO" id="GO:0005524">
    <property type="term" value="F:ATP binding"/>
    <property type="evidence" value="ECO:0007669"/>
    <property type="project" value="UniProtKB-KW"/>
</dbReference>
<dbReference type="SUPFAM" id="SSF52200">
    <property type="entry name" value="Toll/Interleukin receptor TIR domain"/>
    <property type="match status" value="2"/>
</dbReference>
<dbReference type="SUPFAM" id="SSF52058">
    <property type="entry name" value="L domain-like"/>
    <property type="match status" value="1"/>
</dbReference>
<dbReference type="InterPro" id="IPR002182">
    <property type="entry name" value="NB-ARC"/>
</dbReference>
<feature type="domain" description="TIR" evidence="8">
    <location>
        <begin position="27"/>
        <end position="188"/>
    </location>
</feature>
<dbReference type="Gramene" id="KFK30247">
    <property type="protein sequence ID" value="KFK30247"/>
    <property type="gene ID" value="AALP_AA7G236700"/>
</dbReference>
<dbReference type="Pfam" id="PF23598">
    <property type="entry name" value="LRR_14"/>
    <property type="match status" value="1"/>
</dbReference>
<dbReference type="InterPro" id="IPR035897">
    <property type="entry name" value="Toll_tir_struct_dom_sf"/>
</dbReference>
<dbReference type="EMBL" id="CM002875">
    <property type="protein sequence ID" value="KFK30247.1"/>
    <property type="molecule type" value="Genomic_DNA"/>
</dbReference>
<dbReference type="Gene3D" id="3.40.50.10140">
    <property type="entry name" value="Toll/interleukin-1 receptor homology (TIR) domain"/>
    <property type="match status" value="2"/>
</dbReference>
<dbReference type="SMART" id="SM00255">
    <property type="entry name" value="TIR"/>
    <property type="match status" value="1"/>
</dbReference>
<evidence type="ECO:0000256" key="2">
    <source>
        <dbReference type="ARBA" id="ARBA00022737"/>
    </source>
</evidence>
<dbReference type="InterPro" id="IPR044974">
    <property type="entry name" value="Disease_R_plants"/>
</dbReference>
<dbReference type="GO" id="GO:0007165">
    <property type="term" value="P:signal transduction"/>
    <property type="evidence" value="ECO:0007669"/>
    <property type="project" value="InterPro"/>
</dbReference>
<reference evidence="10" key="1">
    <citation type="journal article" date="2015" name="Nat. Plants">
        <title>Genome expansion of Arabis alpina linked with retrotransposition and reduced symmetric DNA methylation.</title>
        <authorList>
            <person name="Willing E.M."/>
            <person name="Rawat V."/>
            <person name="Mandakova T."/>
            <person name="Maumus F."/>
            <person name="James G.V."/>
            <person name="Nordstroem K.J."/>
            <person name="Becker C."/>
            <person name="Warthmann N."/>
            <person name="Chica C."/>
            <person name="Szarzynska B."/>
            <person name="Zytnicki M."/>
            <person name="Albani M.C."/>
            <person name="Kiefer C."/>
            <person name="Bergonzi S."/>
            <person name="Castaings L."/>
            <person name="Mateos J.L."/>
            <person name="Berns M.C."/>
            <person name="Bujdoso N."/>
            <person name="Piofczyk T."/>
            <person name="de Lorenzo L."/>
            <person name="Barrero-Sicilia C."/>
            <person name="Mateos I."/>
            <person name="Piednoel M."/>
            <person name="Hagmann J."/>
            <person name="Chen-Min-Tao R."/>
            <person name="Iglesias-Fernandez R."/>
            <person name="Schuster S.C."/>
            <person name="Alonso-Blanco C."/>
            <person name="Roudier F."/>
            <person name="Carbonero P."/>
            <person name="Paz-Ares J."/>
            <person name="Davis S.J."/>
            <person name="Pecinka A."/>
            <person name="Quesneville H."/>
            <person name="Colot V."/>
            <person name="Lysak M.A."/>
            <person name="Weigel D."/>
            <person name="Coupland G."/>
            <person name="Schneeberger K."/>
        </authorList>
    </citation>
    <scope>NUCLEOTIDE SEQUENCE [LARGE SCALE GENOMIC DNA]</scope>
    <source>
        <strain evidence="10">cv. Pajares</strain>
    </source>
</reference>
<dbReference type="InterPro" id="IPR027417">
    <property type="entry name" value="P-loop_NTPase"/>
</dbReference>
<evidence type="ECO:0000256" key="5">
    <source>
        <dbReference type="ARBA" id="ARBA00022840"/>
    </source>
</evidence>
<evidence type="ECO:0000313" key="10">
    <source>
        <dbReference type="Proteomes" id="UP000029120"/>
    </source>
</evidence>
<feature type="region of interest" description="Disordered" evidence="7">
    <location>
        <begin position="1"/>
        <end position="25"/>
    </location>
</feature>
<dbReference type="Pfam" id="PF23282">
    <property type="entry name" value="WHD_ROQ1"/>
    <property type="match status" value="1"/>
</dbReference>
<evidence type="ECO:0000256" key="3">
    <source>
        <dbReference type="ARBA" id="ARBA00022741"/>
    </source>
</evidence>
<keyword evidence="10" id="KW-1185">Reference proteome</keyword>
<dbReference type="PROSITE" id="PS50104">
    <property type="entry name" value="TIR"/>
    <property type="match status" value="2"/>
</dbReference>
<proteinExistence type="predicted"/>
<keyword evidence="6" id="KW-0520">NAD</keyword>
<dbReference type="InterPro" id="IPR000157">
    <property type="entry name" value="TIR_dom"/>
</dbReference>
<dbReference type="PANTHER" id="PTHR11017">
    <property type="entry name" value="LEUCINE-RICH REPEAT-CONTAINING PROTEIN"/>
    <property type="match status" value="1"/>
</dbReference>
<keyword evidence="5" id="KW-0067">ATP-binding</keyword>
<dbReference type="InterPro" id="IPR011713">
    <property type="entry name" value="Leu-rich_rpt_3"/>
</dbReference>
<name>A0A087GK45_ARAAL</name>
<dbReference type="InterPro" id="IPR058192">
    <property type="entry name" value="WHD_ROQ1-like"/>
</dbReference>
<dbReference type="OMA" id="ASCFITH"/>
<dbReference type="FunFam" id="3.40.50.300:FF:001957">
    <property type="entry name" value="Disease resistance protein (TIR-NBS-LRR class)"/>
    <property type="match status" value="1"/>
</dbReference>
<dbReference type="SUPFAM" id="SSF52540">
    <property type="entry name" value="P-loop containing nucleoside triphosphate hydrolases"/>
    <property type="match status" value="1"/>
</dbReference>
<accession>A0A087GK45</accession>
<keyword evidence="2" id="KW-0677">Repeat</keyword>
<dbReference type="Pfam" id="PF00931">
    <property type="entry name" value="NB-ARC"/>
    <property type="match status" value="1"/>
</dbReference>
<evidence type="ECO:0000256" key="1">
    <source>
        <dbReference type="ARBA" id="ARBA00022614"/>
    </source>
</evidence>
<dbReference type="Gene3D" id="1.10.8.430">
    <property type="entry name" value="Helical domain of apoptotic protease-activating factors"/>
    <property type="match status" value="1"/>
</dbReference>
<dbReference type="Gene3D" id="3.80.10.10">
    <property type="entry name" value="Ribonuclease Inhibitor"/>
    <property type="match status" value="2"/>
</dbReference>
<dbReference type="InterPro" id="IPR055414">
    <property type="entry name" value="LRR_R13L4/SHOC2-like"/>
</dbReference>
<dbReference type="eggNOG" id="ENOG502T06V">
    <property type="taxonomic scope" value="Eukaryota"/>
</dbReference>
<dbReference type="GO" id="GO:0051707">
    <property type="term" value="P:response to other organism"/>
    <property type="evidence" value="ECO:0007669"/>
    <property type="project" value="UniProtKB-ARBA"/>
</dbReference>
<evidence type="ECO:0000256" key="6">
    <source>
        <dbReference type="ARBA" id="ARBA00023027"/>
    </source>
</evidence>
<sequence>MASSSSSSSSSSSPPALSPPSSSSPNRKYNVFASFSGRDIGRSFVSDILEVIRSKGIHTSKMIDSLRINSSGVEAIRGSRIAIIMLSRNYASSPRYLNELVEIMKCREELNQVVVPIFDEFDPIDVRTQTGDFGNVFRETCKGKTKEETGRWSRALAQVATIAGYHSRNWDTEWHKMENIATEISNILKYSTPSRDLQRISNRLLHGVHIYCADKLQSSFASHLSVDFSRKRIASFVNCNRTLDVIEGAIASVVVISKDYLSSPSCLDKLVRVLQWRSQTGLQVVPVFYGISPLDVVVQENESAGRISVWSSALQELRDLPGHQSREESSECEVVEEIVKDVYEKLFPTEQIGINSRLLEIEQLLCKQPWGIRRIGIWGMPGIGKTTLAKAVFDQVSGGYEASCFIKHFDEAFHEKGPHRLLEEHFGKILKDLPRACSSITRCSLPKDKINKKRTLVVLDDVHNPLVAESFLGAFHWFGLGSLIIITSRDKRVYRHCQINHVYEVQSFCESEAMQLFSQCAFGKDIRELNLLELAGEVIDYANGNPLALSFYGKGLKGKKMSEIETSFLKLKLRTPHMIHDLFKSSYETLNDREKNIFLDIACFFRGEIVDYVMQLLEGCGFFPHVGIDVLVEKCLVTTSKNRLRMHNIIQDFGREIINGETVHIERRHRLWEPWSIKFLLEDDKLEDYEEATCRRALGTEDIEGIFLDTANLLFDVKPTAFENMLNLRLLKIYSSSDENHYGLRLPRGLESLPDELRLLHWENYPSQFLPQDFDPRHLVELSMSYSKLRKLWTGTKNLDMLKIARLRHSQQLTEVDNIFKAQNIELIDLEGCTKLQGFPATCRLQHLRVVNLSGCREIKSFPEVSPNIEELYLRRTGIRELPISIGNATNLKKLYLTGCTNLVELSASIGNTTNLKVLDLGDCSSLKKLPSSIGNATNLQELNLEFCSSLVELPSSIGNATNLKKLCLDGCLRLVELPSSIGNATNLEILNLSYCSTLRELPSSIGNAVNLKKLYTIGCSRLVELPSSIGNVANLKILDLEYYLSFIGHSSSKRNSTRRMSTKKGIVGRNEAKTQTQEEIAFHEGCELVSHSRTSDFPQSHKEDNHCIDAMKVATGGPINRKRQPNHNAPRRKRCHRRNRKR</sequence>
<feature type="compositionally biased region" description="Basic residues" evidence="7">
    <location>
        <begin position="1121"/>
        <end position="1143"/>
    </location>
</feature>
<dbReference type="InterPro" id="IPR032675">
    <property type="entry name" value="LRR_dom_sf"/>
</dbReference>
<dbReference type="OrthoDB" id="1111679at2759"/>
<protein>
    <recommendedName>
        <fullName evidence="8">TIR domain-containing protein</fullName>
    </recommendedName>
</protein>
<gene>
    <name evidence="9" type="ordered locus">AALP_Aa7g236700</name>
</gene>
<dbReference type="Gene3D" id="3.40.50.300">
    <property type="entry name" value="P-loop containing nucleotide triphosphate hydrolases"/>
    <property type="match status" value="1"/>
</dbReference>
<dbReference type="PRINTS" id="PR00364">
    <property type="entry name" value="DISEASERSIST"/>
</dbReference>
<dbReference type="GO" id="GO:0043531">
    <property type="term" value="F:ADP binding"/>
    <property type="evidence" value="ECO:0007669"/>
    <property type="project" value="InterPro"/>
</dbReference>
<dbReference type="Pfam" id="PF07725">
    <property type="entry name" value="LRR_3"/>
    <property type="match status" value="1"/>
</dbReference>
<organism evidence="9 10">
    <name type="scientific">Arabis alpina</name>
    <name type="common">Alpine rock-cress</name>
    <dbReference type="NCBI Taxonomy" id="50452"/>
    <lineage>
        <taxon>Eukaryota</taxon>
        <taxon>Viridiplantae</taxon>
        <taxon>Streptophyta</taxon>
        <taxon>Embryophyta</taxon>
        <taxon>Tracheophyta</taxon>
        <taxon>Spermatophyta</taxon>
        <taxon>Magnoliopsida</taxon>
        <taxon>eudicotyledons</taxon>
        <taxon>Gunneridae</taxon>
        <taxon>Pentapetalae</taxon>
        <taxon>rosids</taxon>
        <taxon>malvids</taxon>
        <taxon>Brassicales</taxon>
        <taxon>Brassicaceae</taxon>
        <taxon>Arabideae</taxon>
        <taxon>Arabis</taxon>
    </lineage>
</organism>
<dbReference type="FunFam" id="3.40.50.10140:FF:000007">
    <property type="entry name" value="Disease resistance protein (TIR-NBS-LRR class)"/>
    <property type="match status" value="1"/>
</dbReference>
<dbReference type="PANTHER" id="PTHR11017:SF518">
    <property type="entry name" value="DISEASE RESISTANCE PROTEIN (TIR-NBS-LRR CLASS)-RELATED"/>
    <property type="match status" value="1"/>
</dbReference>
<dbReference type="Proteomes" id="UP000029120">
    <property type="component" value="Chromosome 7"/>
</dbReference>
<dbReference type="Pfam" id="PF01582">
    <property type="entry name" value="TIR"/>
    <property type="match status" value="2"/>
</dbReference>
<dbReference type="GO" id="GO:0006952">
    <property type="term" value="P:defense response"/>
    <property type="evidence" value="ECO:0007669"/>
    <property type="project" value="UniProtKB-KW"/>
</dbReference>
<feature type="domain" description="TIR" evidence="8">
    <location>
        <begin position="203"/>
        <end position="346"/>
    </location>
</feature>
<keyword evidence="4" id="KW-0611">Plant defense</keyword>
<dbReference type="AlphaFoldDB" id="A0A087GK45"/>
<evidence type="ECO:0000313" key="9">
    <source>
        <dbReference type="EMBL" id="KFK30247.1"/>
    </source>
</evidence>
<keyword evidence="3" id="KW-0547">Nucleotide-binding</keyword>